<keyword evidence="2" id="KW-1185">Reference proteome</keyword>
<dbReference type="EMBL" id="CCAE010000011">
    <property type="protein sequence ID" value="CDN87504.1"/>
    <property type="molecule type" value="Genomic_DNA"/>
</dbReference>
<evidence type="ECO:0000313" key="2">
    <source>
        <dbReference type="Proteomes" id="UP000028878"/>
    </source>
</evidence>
<reference evidence="2" key="1">
    <citation type="submission" date="2014-02" db="EMBL/GenBank/DDBJ databases">
        <authorList>
            <person name="Gan H."/>
        </authorList>
    </citation>
    <scope>NUCLEOTIDE SEQUENCE [LARGE SCALE GENOMIC DNA]</scope>
    <source>
        <strain evidence="2">S1</strain>
    </source>
</reference>
<reference evidence="2" key="2">
    <citation type="submission" date="2014-11" db="EMBL/GenBank/DDBJ databases">
        <title>Draft genome sequence of Hydrogenophaga intermedia S1.</title>
        <authorList>
            <person name="Gan H.M."/>
            <person name="Chew T.H."/>
            <person name="Stolz A."/>
        </authorList>
    </citation>
    <scope>NUCLEOTIDE SEQUENCE [LARGE SCALE GENOMIC DNA]</scope>
    <source>
        <strain evidence="2">S1</strain>
    </source>
</reference>
<accession>A0A1L1PFH4</accession>
<proteinExistence type="predicted"/>
<sequence>MSSFTIARLTGHFEHQGQLRVAAVGQCSEKKDDPFVVVLSHNSGPMSFDFHLTPDQSRRLRAALEEAEGKAEILTAAI</sequence>
<name>A0A1L1PFH4_HYDIT</name>
<dbReference type="AlphaFoldDB" id="A0A1L1PFH4"/>
<organism evidence="1 2">
    <name type="scientific">Hydrogenophaga intermedia</name>
    <dbReference type="NCBI Taxonomy" id="65786"/>
    <lineage>
        <taxon>Bacteria</taxon>
        <taxon>Pseudomonadati</taxon>
        <taxon>Pseudomonadota</taxon>
        <taxon>Betaproteobacteria</taxon>
        <taxon>Burkholderiales</taxon>
        <taxon>Comamonadaceae</taxon>
        <taxon>Hydrogenophaga</taxon>
    </lineage>
</organism>
<dbReference type="RefSeq" id="WP_035621392.1">
    <property type="nucleotide sequence ID" value="NZ_CCAE010000011.1"/>
</dbReference>
<protein>
    <submittedName>
        <fullName evidence="1">Uncharacterized protein</fullName>
    </submittedName>
</protein>
<evidence type="ECO:0000313" key="1">
    <source>
        <dbReference type="EMBL" id="CDN87504.1"/>
    </source>
</evidence>
<gene>
    <name evidence="1" type="ORF">BN948_01926</name>
</gene>
<dbReference type="Proteomes" id="UP000028878">
    <property type="component" value="Unassembled WGS sequence"/>
</dbReference>